<dbReference type="NCBIfam" id="NF009466">
    <property type="entry name" value="PRK12826.1-2"/>
    <property type="match status" value="1"/>
</dbReference>
<feature type="domain" description="Ketoreductase" evidence="3">
    <location>
        <begin position="2"/>
        <end position="187"/>
    </location>
</feature>
<evidence type="ECO:0000259" key="3">
    <source>
        <dbReference type="SMART" id="SM00822"/>
    </source>
</evidence>
<dbReference type="GO" id="GO:0006633">
    <property type="term" value="P:fatty acid biosynthetic process"/>
    <property type="evidence" value="ECO:0007669"/>
    <property type="project" value="TreeGrafter"/>
</dbReference>
<organism evidence="4 5">
    <name type="scientific">Candidatus Komeilibacteria bacterium RIFOXYC1_FULL_37_11</name>
    <dbReference type="NCBI Taxonomy" id="1798555"/>
    <lineage>
        <taxon>Bacteria</taxon>
        <taxon>Candidatus Komeiliibacteriota</taxon>
    </lineage>
</organism>
<dbReference type="InterPro" id="IPR002347">
    <property type="entry name" value="SDR_fam"/>
</dbReference>
<dbReference type="NCBIfam" id="NF005559">
    <property type="entry name" value="PRK07231.1"/>
    <property type="match status" value="1"/>
</dbReference>
<evidence type="ECO:0000256" key="1">
    <source>
        <dbReference type="ARBA" id="ARBA00006484"/>
    </source>
</evidence>
<evidence type="ECO:0000313" key="4">
    <source>
        <dbReference type="EMBL" id="OGY94505.1"/>
    </source>
</evidence>
<dbReference type="Pfam" id="PF13561">
    <property type="entry name" value="adh_short_C2"/>
    <property type="match status" value="1"/>
</dbReference>
<dbReference type="SUPFAM" id="SSF51735">
    <property type="entry name" value="NAD(P)-binding Rossmann-fold domains"/>
    <property type="match status" value="1"/>
</dbReference>
<evidence type="ECO:0000256" key="2">
    <source>
        <dbReference type="ARBA" id="ARBA00023002"/>
    </source>
</evidence>
<dbReference type="GO" id="GO:0048038">
    <property type="term" value="F:quinone binding"/>
    <property type="evidence" value="ECO:0007669"/>
    <property type="project" value="TreeGrafter"/>
</dbReference>
<feature type="non-terminal residue" evidence="4">
    <location>
        <position position="1"/>
    </location>
</feature>
<sequence>NKIAIVTGAAMGIGLGIAKALAKQKCQVVVADINLAECQKAAKELEALGAKVFAVKCDVSKKSDVTKLFEQTIKKFGKVDVLVNNAGIYPFVSLEKMTEADWDKVMAVNLKSIFLTCKEALRLMSSGGRIVNISSIASLVGFEGLTHYCASKGAINGFTRALALEAAHKNILVNVVAPGAIETPGVSQGMSADLKKQTTAAIPLARMGQPADIAGAVVFLASDDSAYITGQVIVVDGGWTLR</sequence>
<keyword evidence="2" id="KW-0560">Oxidoreductase</keyword>
<dbReference type="PANTHER" id="PTHR42760:SF133">
    <property type="entry name" value="3-OXOACYL-[ACYL-CARRIER-PROTEIN] REDUCTASE"/>
    <property type="match status" value="1"/>
</dbReference>
<dbReference type="PRINTS" id="PR00080">
    <property type="entry name" value="SDRFAMILY"/>
</dbReference>
<dbReference type="InterPro" id="IPR057326">
    <property type="entry name" value="KR_dom"/>
</dbReference>
<dbReference type="AlphaFoldDB" id="A0A1G2BZ92"/>
<name>A0A1G2BZ92_9BACT</name>
<dbReference type="EMBL" id="MHKQ01000007">
    <property type="protein sequence ID" value="OGY94505.1"/>
    <property type="molecule type" value="Genomic_DNA"/>
</dbReference>
<protein>
    <recommendedName>
        <fullName evidence="3">Ketoreductase domain-containing protein</fullName>
    </recommendedName>
</protein>
<dbReference type="InterPro" id="IPR036291">
    <property type="entry name" value="NAD(P)-bd_dom_sf"/>
</dbReference>
<dbReference type="InterPro" id="IPR020904">
    <property type="entry name" value="Sc_DH/Rdtase_CS"/>
</dbReference>
<reference evidence="4 5" key="1">
    <citation type="journal article" date="2016" name="Nat. Commun.">
        <title>Thousands of microbial genomes shed light on interconnected biogeochemical processes in an aquifer system.</title>
        <authorList>
            <person name="Anantharaman K."/>
            <person name="Brown C.T."/>
            <person name="Hug L.A."/>
            <person name="Sharon I."/>
            <person name="Castelle C.J."/>
            <person name="Probst A.J."/>
            <person name="Thomas B.C."/>
            <person name="Singh A."/>
            <person name="Wilkins M.J."/>
            <person name="Karaoz U."/>
            <person name="Brodie E.L."/>
            <person name="Williams K.H."/>
            <person name="Hubbard S.S."/>
            <person name="Banfield J.F."/>
        </authorList>
    </citation>
    <scope>NUCLEOTIDE SEQUENCE [LARGE SCALE GENOMIC DNA]</scope>
</reference>
<dbReference type="Gene3D" id="3.40.50.720">
    <property type="entry name" value="NAD(P)-binding Rossmann-like Domain"/>
    <property type="match status" value="1"/>
</dbReference>
<dbReference type="SMART" id="SM00822">
    <property type="entry name" value="PKS_KR"/>
    <property type="match status" value="1"/>
</dbReference>
<comment type="caution">
    <text evidence="4">The sequence shown here is derived from an EMBL/GenBank/DDBJ whole genome shotgun (WGS) entry which is preliminary data.</text>
</comment>
<proteinExistence type="inferred from homology"/>
<dbReference type="Proteomes" id="UP000177626">
    <property type="component" value="Unassembled WGS sequence"/>
</dbReference>
<gene>
    <name evidence="4" type="ORF">A2406_04335</name>
</gene>
<dbReference type="GO" id="GO:0016616">
    <property type="term" value="F:oxidoreductase activity, acting on the CH-OH group of donors, NAD or NADP as acceptor"/>
    <property type="evidence" value="ECO:0007669"/>
    <property type="project" value="TreeGrafter"/>
</dbReference>
<dbReference type="PANTHER" id="PTHR42760">
    <property type="entry name" value="SHORT-CHAIN DEHYDROGENASES/REDUCTASES FAMILY MEMBER"/>
    <property type="match status" value="1"/>
</dbReference>
<evidence type="ECO:0000313" key="5">
    <source>
        <dbReference type="Proteomes" id="UP000177626"/>
    </source>
</evidence>
<dbReference type="FunFam" id="3.40.50.720:FF:000084">
    <property type="entry name" value="Short-chain dehydrogenase reductase"/>
    <property type="match status" value="1"/>
</dbReference>
<comment type="similarity">
    <text evidence="1">Belongs to the short-chain dehydrogenases/reductases (SDR) family.</text>
</comment>
<dbReference type="PROSITE" id="PS00061">
    <property type="entry name" value="ADH_SHORT"/>
    <property type="match status" value="1"/>
</dbReference>
<dbReference type="PRINTS" id="PR00081">
    <property type="entry name" value="GDHRDH"/>
</dbReference>
<accession>A0A1G2BZ92</accession>